<sequence>MNNGEFKKEERLEISMPRNEKTDNKKNNQSSGRNNNFLFLVLLINITVLGVLIYLILNQSSFKMSMEKNIEEIQNKVNKLDGLNNNLEKLNNNFQILDIINSNTRQIPDVLMVLEENKKILKNIDINRINELFEKPNSPSVNASEININFSKEINELSEKLKTDLETILNEKMENILDNLKKDYNESLKLDELSSKIDNMLKNMQDINKALLEFKSKENEILQNENLTKEIKAILLNTELLIKSSNDTIQVINKKYESLDIKISSLNDRLDKLERYNEQYNNNFVNIENTLRNIEKKWISVEKNFYNIQNQYYEKIEHIINKNNILFLMNKLNDYMDSSDFKLIEMVNLYKDIVSKYSLFSDDSEVKRIFNELSKDVYNKFFSIIENEKIYLKSTGYSENIKKDIKYLNYVFSKFPKMDEKEYKQIKESLEELKKLEKEKMSEYNNRAINEINDYLSLFSKKVVLQEEIIYNFKSKILKINPELLDDKVKKRYFEVVERTKEILKDKYVW</sequence>
<keyword evidence="3" id="KW-1133">Transmembrane helix</keyword>
<organism evidence="4 5">
    <name type="scientific">Marinitoga hydrogenitolerans (strain DSM 16785 / JCM 12826 / AT1271)</name>
    <dbReference type="NCBI Taxonomy" id="1122195"/>
    <lineage>
        <taxon>Bacteria</taxon>
        <taxon>Thermotogati</taxon>
        <taxon>Thermotogota</taxon>
        <taxon>Thermotogae</taxon>
        <taxon>Petrotogales</taxon>
        <taxon>Petrotogaceae</taxon>
        <taxon>Marinitoga</taxon>
    </lineage>
</organism>
<feature type="region of interest" description="Disordered" evidence="2">
    <location>
        <begin position="1"/>
        <end position="29"/>
    </location>
</feature>
<reference evidence="4" key="1">
    <citation type="submission" date="2016-11" db="EMBL/GenBank/DDBJ databases">
        <authorList>
            <person name="Varghese N."/>
            <person name="Submissions S."/>
        </authorList>
    </citation>
    <scope>NUCLEOTIDE SEQUENCE [LARGE SCALE GENOMIC DNA]</scope>
    <source>
        <strain evidence="4">DSM 16785</strain>
    </source>
</reference>
<keyword evidence="5" id="KW-1185">Reference proteome</keyword>
<name>A0A1M4TZT7_MARH1</name>
<gene>
    <name evidence="4" type="ORF">SAMN02745164_00570</name>
</gene>
<dbReference type="RefSeq" id="WP_072863234.1">
    <property type="nucleotide sequence ID" value="NZ_FQUI01000005.1"/>
</dbReference>
<feature type="compositionally biased region" description="Basic and acidic residues" evidence="2">
    <location>
        <begin position="1"/>
        <end position="26"/>
    </location>
</feature>
<feature type="coiled-coil region" evidence="1">
    <location>
        <begin position="63"/>
        <end position="100"/>
    </location>
</feature>
<keyword evidence="3" id="KW-0472">Membrane</keyword>
<dbReference type="OrthoDB" id="9847469at2"/>
<feature type="transmembrane region" description="Helical" evidence="3">
    <location>
        <begin position="37"/>
        <end position="57"/>
    </location>
</feature>
<proteinExistence type="predicted"/>
<evidence type="ECO:0000313" key="4">
    <source>
        <dbReference type="EMBL" id="SHE49968.1"/>
    </source>
</evidence>
<comment type="caution">
    <text evidence="4">The sequence shown here is derived from an EMBL/GenBank/DDBJ whole genome shotgun (WGS) entry which is preliminary data.</text>
</comment>
<evidence type="ECO:0000256" key="1">
    <source>
        <dbReference type="SAM" id="Coils"/>
    </source>
</evidence>
<protein>
    <submittedName>
        <fullName evidence="4">Uncharacterized protein</fullName>
    </submittedName>
</protein>
<evidence type="ECO:0000256" key="2">
    <source>
        <dbReference type="SAM" id="MobiDB-lite"/>
    </source>
</evidence>
<feature type="coiled-coil region" evidence="1">
    <location>
        <begin position="170"/>
        <end position="217"/>
    </location>
</feature>
<feature type="coiled-coil region" evidence="1">
    <location>
        <begin position="419"/>
        <end position="447"/>
    </location>
</feature>
<dbReference type="Proteomes" id="UP000184334">
    <property type="component" value="Unassembled WGS sequence"/>
</dbReference>
<dbReference type="EMBL" id="FQUI01000005">
    <property type="protein sequence ID" value="SHE49968.1"/>
    <property type="molecule type" value="Genomic_DNA"/>
</dbReference>
<evidence type="ECO:0000313" key="5">
    <source>
        <dbReference type="Proteomes" id="UP000184334"/>
    </source>
</evidence>
<keyword evidence="1" id="KW-0175">Coiled coil</keyword>
<evidence type="ECO:0000256" key="3">
    <source>
        <dbReference type="SAM" id="Phobius"/>
    </source>
</evidence>
<feature type="coiled-coil region" evidence="1">
    <location>
        <begin position="249"/>
        <end position="297"/>
    </location>
</feature>
<keyword evidence="3" id="KW-0812">Transmembrane</keyword>
<dbReference type="AlphaFoldDB" id="A0A1M4TZT7"/>
<accession>A0A1M4TZT7</accession>